<dbReference type="GO" id="GO:0046872">
    <property type="term" value="F:metal ion binding"/>
    <property type="evidence" value="ECO:0007669"/>
    <property type="project" value="UniProtKB-KW"/>
</dbReference>
<dbReference type="InterPro" id="IPR050883">
    <property type="entry name" value="PNGase"/>
</dbReference>
<protein>
    <recommendedName>
        <fullName evidence="5">Transglutaminase-like domain-containing protein</fullName>
    </recommendedName>
</protein>
<dbReference type="PANTHER" id="PTHR12143">
    <property type="entry name" value="PEPTIDE N-GLYCANASE PNGASE -RELATED"/>
    <property type="match status" value="1"/>
</dbReference>
<feature type="domain" description="Transglutaminase-like" evidence="5">
    <location>
        <begin position="548"/>
        <end position="608"/>
    </location>
</feature>
<dbReference type="SMART" id="SM00460">
    <property type="entry name" value="TGc"/>
    <property type="match status" value="1"/>
</dbReference>
<accession>A0A3M7L3V3</accession>
<dbReference type="Pfam" id="PF13716">
    <property type="entry name" value="CRAL_TRIO_2"/>
    <property type="match status" value="1"/>
</dbReference>
<dbReference type="GO" id="GO:0000224">
    <property type="term" value="F:peptide-N4-(N-acetyl-beta-glucosaminyl)asparagine amidase activity"/>
    <property type="evidence" value="ECO:0007669"/>
    <property type="project" value="TreeGrafter"/>
</dbReference>
<dbReference type="SUPFAM" id="SSF54001">
    <property type="entry name" value="Cysteine proteinases"/>
    <property type="match status" value="1"/>
</dbReference>
<dbReference type="InterPro" id="IPR002931">
    <property type="entry name" value="Transglutaminase-like"/>
</dbReference>
<name>A0A3M7L3V3_AUXPR</name>
<dbReference type="AlphaFoldDB" id="A0A3M7L3V3"/>
<gene>
    <name evidence="6" type="ORF">APUTEX25_002739</name>
</gene>
<evidence type="ECO:0000313" key="7">
    <source>
        <dbReference type="Proteomes" id="UP000279271"/>
    </source>
</evidence>
<evidence type="ECO:0000256" key="4">
    <source>
        <dbReference type="SAM" id="MobiDB-lite"/>
    </source>
</evidence>
<dbReference type="GO" id="GO:0006516">
    <property type="term" value="P:glycoprotein catabolic process"/>
    <property type="evidence" value="ECO:0007669"/>
    <property type="project" value="TreeGrafter"/>
</dbReference>
<feature type="non-terminal residue" evidence="6">
    <location>
        <position position="1"/>
    </location>
</feature>
<dbReference type="GO" id="GO:0005634">
    <property type="term" value="C:nucleus"/>
    <property type="evidence" value="ECO:0007669"/>
    <property type="project" value="TreeGrafter"/>
</dbReference>
<evidence type="ECO:0000256" key="2">
    <source>
        <dbReference type="ARBA" id="ARBA00022723"/>
    </source>
</evidence>
<dbReference type="Proteomes" id="UP000279271">
    <property type="component" value="Unassembled WGS sequence"/>
</dbReference>
<evidence type="ECO:0000259" key="5">
    <source>
        <dbReference type="SMART" id="SM00460"/>
    </source>
</evidence>
<dbReference type="InterPro" id="IPR036865">
    <property type="entry name" value="CRAL-TRIO_dom_sf"/>
</dbReference>
<keyword evidence="3" id="KW-0862">Zinc</keyword>
<dbReference type="GO" id="GO:0005829">
    <property type="term" value="C:cytosol"/>
    <property type="evidence" value="ECO:0007669"/>
    <property type="project" value="TreeGrafter"/>
</dbReference>
<feature type="region of interest" description="Disordered" evidence="4">
    <location>
        <begin position="200"/>
        <end position="227"/>
    </location>
</feature>
<dbReference type="EMBL" id="QOKY01000135">
    <property type="protein sequence ID" value="RMZ56650.1"/>
    <property type="molecule type" value="Genomic_DNA"/>
</dbReference>
<feature type="region of interest" description="Disordered" evidence="4">
    <location>
        <begin position="134"/>
        <end position="178"/>
    </location>
</feature>
<dbReference type="InterPro" id="IPR038765">
    <property type="entry name" value="Papain-like_cys_pep_sf"/>
</dbReference>
<evidence type="ECO:0000256" key="3">
    <source>
        <dbReference type="ARBA" id="ARBA00022833"/>
    </source>
</evidence>
<proteinExistence type="inferred from homology"/>
<feature type="region of interest" description="Disordered" evidence="4">
    <location>
        <begin position="15"/>
        <end position="76"/>
    </location>
</feature>
<dbReference type="Gene3D" id="3.40.525.10">
    <property type="entry name" value="CRAL-TRIO lipid binding domain"/>
    <property type="match status" value="1"/>
</dbReference>
<comment type="caution">
    <text evidence="6">The sequence shown here is derived from an EMBL/GenBank/DDBJ whole genome shotgun (WGS) entry which is preliminary data.</text>
</comment>
<dbReference type="Gene3D" id="2.20.25.10">
    <property type="match status" value="1"/>
</dbReference>
<dbReference type="CDD" id="cd00170">
    <property type="entry name" value="SEC14"/>
    <property type="match status" value="1"/>
</dbReference>
<organism evidence="6 7">
    <name type="scientific">Auxenochlorella protothecoides</name>
    <name type="common">Green microalga</name>
    <name type="synonym">Chlorella protothecoides</name>
    <dbReference type="NCBI Taxonomy" id="3075"/>
    <lineage>
        <taxon>Eukaryota</taxon>
        <taxon>Viridiplantae</taxon>
        <taxon>Chlorophyta</taxon>
        <taxon>core chlorophytes</taxon>
        <taxon>Trebouxiophyceae</taxon>
        <taxon>Chlorellales</taxon>
        <taxon>Chlorellaceae</taxon>
        <taxon>Auxenochlorella</taxon>
    </lineage>
</organism>
<dbReference type="InterPro" id="IPR001251">
    <property type="entry name" value="CRAL-TRIO_dom"/>
</dbReference>
<evidence type="ECO:0000256" key="1">
    <source>
        <dbReference type="ARBA" id="ARBA00009390"/>
    </source>
</evidence>
<feature type="region of interest" description="Disordered" evidence="4">
    <location>
        <begin position="361"/>
        <end position="405"/>
    </location>
</feature>
<feature type="compositionally biased region" description="Low complexity" evidence="4">
    <location>
        <begin position="728"/>
        <end position="737"/>
    </location>
</feature>
<evidence type="ECO:0000313" key="6">
    <source>
        <dbReference type="EMBL" id="RMZ56650.1"/>
    </source>
</evidence>
<reference evidence="7" key="1">
    <citation type="journal article" date="2018" name="Algal Res.">
        <title>Characterization of plant carbon substrate utilization by Auxenochlorella protothecoides.</title>
        <authorList>
            <person name="Vogler B.W."/>
            <person name="Starkenburg S.R."/>
            <person name="Sudasinghe N."/>
            <person name="Schambach J.Y."/>
            <person name="Rollin J.A."/>
            <person name="Pattathil S."/>
            <person name="Barry A.N."/>
        </authorList>
    </citation>
    <scope>NUCLEOTIDE SEQUENCE [LARGE SCALE GENOMIC DNA]</scope>
    <source>
        <strain evidence="7">UTEX 25</strain>
    </source>
</reference>
<keyword evidence="2" id="KW-0479">Metal-binding</keyword>
<comment type="similarity">
    <text evidence="1">Belongs to the transglutaminase-like superfamily. PNGase family.</text>
</comment>
<dbReference type="PANTHER" id="PTHR12143:SF19">
    <property type="entry name" value="PEPTIDE-N(4)-(N-ACETYL-BETA-GLUCOSAMINYL)ASPARAGINE AMIDASE"/>
    <property type="match status" value="1"/>
</dbReference>
<sequence length="910" mass="96240">TLNISMTVEEPVIELRSGAGTGSEGTTSPKVSSIGSGREGKRPVDLPQVVDAGAPGLDTHHWAGVRRGPRDGDTRSIASSMAAEKDALSVYDNQEYELDSEARDEDTKIAQAAEDDLGLGQGATLLATEPSVMEEEQVVLSPGSSISGLPARGEAEDGTDDAASVGTGPASPRGASRLRESVLRADEPGGDLSGEAAELDAERADTQAQAGSLQDAEEVPPPEAGAEEFNPAWEETFRGLVYADGVDSLGRPVVVLDADRVPAGMKSSAARYVTAHLARLVEGGDYVLVLTARRATLPSMWIMGAYTTLPRPFRKNVKVIVLVRPAGFLRAVLALLRPLLSAKAARKLRQVASLAQIGEATGGGGGCRAPGRRLPGQRGRAGGAGGAGRCRAGRGVPGSPPVDSMLRGGREVHTGAFIARIEDALRKASIYQDDLAQALAASLMPLDRLEGEAGAAVALSMEMEEEPPLVREEALLRGLLAWFKSEFFTWTDRPVCGYCDGKDTTRLARTAAPDSREAAHLASVVEVYTCSACGAETRFPRYNDPLKLLETRRGRCGEWANAFALCCAAAGLRARQALDWTDHVWAEVFLPLRAGEAPGRWVHADPCEAAMDTPLLYEAGWGKRLSYVIAVDENGVVDVSCRYARDWEAMKARRVLVDADWLKEYLAHTTAQLRSHLSADQLAELAARDAADAARDPNPVPTRQRLPGRQSGSETWVASRGEGGGNKAGAADEGPAAAGPPLVRYRLAGDEGVAARLPGRLTGGAVRASGQNGEAEGAVRALDGDPATKWLDFGGGALGAVPWLEYRVRGGAGKAGVEVARYVLTAGNDAPARDPKAVALEGQRPGSSEWVTLDEREGLCFPERGSALSFDLPTESCFPCVAFRLRILELLDRAAAGAVQLACWDLYVAQ</sequence>
<dbReference type="Pfam" id="PF01841">
    <property type="entry name" value="Transglut_core"/>
    <property type="match status" value="1"/>
</dbReference>
<dbReference type="Gene3D" id="3.10.620.30">
    <property type="match status" value="1"/>
</dbReference>
<feature type="compositionally biased region" description="Gly residues" evidence="4">
    <location>
        <begin position="379"/>
        <end position="388"/>
    </location>
</feature>
<feature type="region of interest" description="Disordered" evidence="4">
    <location>
        <begin position="688"/>
        <end position="737"/>
    </location>
</feature>